<organism evidence="5 6">
    <name type="scientific">Neogemmobacter tilapiae</name>
    <dbReference type="NCBI Taxonomy" id="875041"/>
    <lineage>
        <taxon>Bacteria</taxon>
        <taxon>Pseudomonadati</taxon>
        <taxon>Pseudomonadota</taxon>
        <taxon>Alphaproteobacteria</taxon>
        <taxon>Rhodobacterales</taxon>
        <taxon>Paracoccaceae</taxon>
        <taxon>Neogemmobacter</taxon>
    </lineage>
</organism>
<dbReference type="InterPro" id="IPR050811">
    <property type="entry name" value="Phosphate_ABC_transporter"/>
</dbReference>
<keyword evidence="2" id="KW-0472">Membrane</keyword>
<feature type="signal peptide" evidence="3">
    <location>
        <begin position="1"/>
        <end position="30"/>
    </location>
</feature>
<evidence type="ECO:0000256" key="1">
    <source>
        <dbReference type="ARBA" id="ARBA00022729"/>
    </source>
</evidence>
<dbReference type="Gene3D" id="3.30.1330.60">
    <property type="entry name" value="OmpA-like domain"/>
    <property type="match status" value="1"/>
</dbReference>
<evidence type="ECO:0000313" key="5">
    <source>
        <dbReference type="EMBL" id="GHC49827.1"/>
    </source>
</evidence>
<dbReference type="InterPro" id="IPR036737">
    <property type="entry name" value="OmpA-like_sf"/>
</dbReference>
<dbReference type="PANTHER" id="PTHR30570">
    <property type="entry name" value="PERIPLASMIC PHOSPHATE BINDING COMPONENT OF PHOSPHATE ABC TRANSPORTER"/>
    <property type="match status" value="1"/>
</dbReference>
<dbReference type="Gene3D" id="3.40.190.10">
    <property type="entry name" value="Periplasmic binding protein-like II"/>
    <property type="match status" value="2"/>
</dbReference>
<dbReference type="PANTHER" id="PTHR30570:SF1">
    <property type="entry name" value="PHOSPHATE-BINDING PROTEIN PSTS"/>
    <property type="match status" value="1"/>
</dbReference>
<dbReference type="PROSITE" id="PS51123">
    <property type="entry name" value="OMPA_2"/>
    <property type="match status" value="1"/>
</dbReference>
<accession>A0A918TL34</accession>
<dbReference type="InterPro" id="IPR024370">
    <property type="entry name" value="PBP_domain"/>
</dbReference>
<dbReference type="RefSeq" id="WP_189410518.1">
    <property type="nucleotide sequence ID" value="NZ_BMYJ01000002.1"/>
</dbReference>
<keyword evidence="6" id="KW-1185">Reference proteome</keyword>
<dbReference type="EMBL" id="BMYJ01000002">
    <property type="protein sequence ID" value="GHC49827.1"/>
    <property type="molecule type" value="Genomic_DNA"/>
</dbReference>
<evidence type="ECO:0000259" key="4">
    <source>
        <dbReference type="PROSITE" id="PS51123"/>
    </source>
</evidence>
<dbReference type="SUPFAM" id="SSF103088">
    <property type="entry name" value="OmpA-like"/>
    <property type="match status" value="1"/>
</dbReference>
<name>A0A918TL34_9RHOB</name>
<comment type="caution">
    <text evidence="5">The sequence shown here is derived from an EMBL/GenBank/DDBJ whole genome shotgun (WGS) entry which is preliminary data.</text>
</comment>
<dbReference type="InterPro" id="IPR006665">
    <property type="entry name" value="OmpA-like"/>
</dbReference>
<evidence type="ECO:0000313" key="6">
    <source>
        <dbReference type="Proteomes" id="UP000638981"/>
    </source>
</evidence>
<dbReference type="SUPFAM" id="SSF53850">
    <property type="entry name" value="Periplasmic binding protein-like II"/>
    <property type="match status" value="1"/>
</dbReference>
<reference evidence="5" key="1">
    <citation type="journal article" date="2014" name="Int. J. Syst. Evol. Microbiol.">
        <title>Complete genome sequence of Corynebacterium casei LMG S-19264T (=DSM 44701T), isolated from a smear-ripened cheese.</title>
        <authorList>
            <consortium name="US DOE Joint Genome Institute (JGI-PGF)"/>
            <person name="Walter F."/>
            <person name="Albersmeier A."/>
            <person name="Kalinowski J."/>
            <person name="Ruckert C."/>
        </authorList>
    </citation>
    <scope>NUCLEOTIDE SEQUENCE</scope>
    <source>
        <strain evidence="5">KCTC 23310</strain>
    </source>
</reference>
<dbReference type="Proteomes" id="UP000638981">
    <property type="component" value="Unassembled WGS sequence"/>
</dbReference>
<keyword evidence="1 3" id="KW-0732">Signal</keyword>
<dbReference type="Pfam" id="PF00691">
    <property type="entry name" value="OmpA"/>
    <property type="match status" value="1"/>
</dbReference>
<gene>
    <name evidence="5" type="ORF">GCM10007315_10060</name>
</gene>
<dbReference type="Pfam" id="PF12849">
    <property type="entry name" value="PBP_like_2"/>
    <property type="match status" value="1"/>
</dbReference>
<dbReference type="AlphaFoldDB" id="A0A918TL34"/>
<evidence type="ECO:0000256" key="2">
    <source>
        <dbReference type="PROSITE-ProRule" id="PRU00473"/>
    </source>
</evidence>
<reference evidence="5" key="2">
    <citation type="submission" date="2020-09" db="EMBL/GenBank/DDBJ databases">
        <authorList>
            <person name="Sun Q."/>
            <person name="Kim S."/>
        </authorList>
    </citation>
    <scope>NUCLEOTIDE SEQUENCE</scope>
    <source>
        <strain evidence="5">KCTC 23310</strain>
    </source>
</reference>
<proteinExistence type="predicted"/>
<dbReference type="CDD" id="cd07185">
    <property type="entry name" value="OmpA_C-like"/>
    <property type="match status" value="1"/>
</dbReference>
<feature type="domain" description="OmpA-like" evidence="4">
    <location>
        <begin position="408"/>
        <end position="528"/>
    </location>
</feature>
<protein>
    <submittedName>
        <fullName evidence="5">OmpA family protein</fullName>
    </submittedName>
</protein>
<sequence length="528" mass="56148">MNYAPSPRLKKAAFGLTVAMTALMAGGAWAEKVTLKSSDGTVNLEGDLVSFSDDNYIIRTDLGDLRIAANRVFCEGPGCPAVETAAYDVKLAGSDTIGEGLMPLMMGGFGTYLNAEARIENTANQGEFTATFVGEEGFGDTLGTYLVSATRSGDAFAGLLDGTSQIGMSARRITPDEARALKAAGAGNMIDPNQERILAIDSLVVIVNNENDVSELSASDLAKIYSGEAKNWSEFGGLDLPISIVTRAEDSGTFALFMDGLFGGQAPAVPEGAVSVADNDAAAAYVNDNPGAIAYVGYAFQRGQKPLTIISECGIPTTPDPFSVKTEEYALYRRLYLYNRGDLSNELAKQFLDFTTSEESSNVIKQAGFIDLGIELRDNSIDNDRAQQLLFTGGSKFEAEVAKEFIELMKAADRLSTTFRFRTGSSQLDPRGQLDLARLVDYVAAMPQGATVTFVGFSDDVGEFEPNRGLSKNRAESIADALKGAGGDKVAHVTINATGFGEIAPAACNTGDLGRSINRRVETWITLP</sequence>
<feature type="chain" id="PRO_5037778763" evidence="3">
    <location>
        <begin position="31"/>
        <end position="528"/>
    </location>
</feature>
<dbReference type="GO" id="GO:0016020">
    <property type="term" value="C:membrane"/>
    <property type="evidence" value="ECO:0007669"/>
    <property type="project" value="UniProtKB-UniRule"/>
</dbReference>
<evidence type="ECO:0000256" key="3">
    <source>
        <dbReference type="SAM" id="SignalP"/>
    </source>
</evidence>
<dbReference type="CDD" id="cd13566">
    <property type="entry name" value="PBP2_phosphate"/>
    <property type="match status" value="1"/>
</dbReference>